<organism evidence="2 3">
    <name type="scientific">Protopolystoma xenopodis</name>
    <dbReference type="NCBI Taxonomy" id="117903"/>
    <lineage>
        <taxon>Eukaryota</taxon>
        <taxon>Metazoa</taxon>
        <taxon>Spiralia</taxon>
        <taxon>Lophotrochozoa</taxon>
        <taxon>Platyhelminthes</taxon>
        <taxon>Monogenea</taxon>
        <taxon>Polyopisthocotylea</taxon>
        <taxon>Polystomatidea</taxon>
        <taxon>Polystomatidae</taxon>
        <taxon>Protopolystoma</taxon>
    </lineage>
</organism>
<name>A0A3S5A536_9PLAT</name>
<reference evidence="2" key="1">
    <citation type="submission" date="2018-11" db="EMBL/GenBank/DDBJ databases">
        <authorList>
            <consortium name="Pathogen Informatics"/>
        </authorList>
    </citation>
    <scope>NUCLEOTIDE SEQUENCE</scope>
</reference>
<feature type="non-terminal residue" evidence="2">
    <location>
        <position position="535"/>
    </location>
</feature>
<protein>
    <submittedName>
        <fullName evidence="2">Uncharacterized protein</fullName>
    </submittedName>
</protein>
<proteinExistence type="predicted"/>
<feature type="compositionally biased region" description="Acidic residues" evidence="1">
    <location>
        <begin position="187"/>
        <end position="209"/>
    </location>
</feature>
<evidence type="ECO:0000313" key="3">
    <source>
        <dbReference type="Proteomes" id="UP000784294"/>
    </source>
</evidence>
<evidence type="ECO:0000256" key="1">
    <source>
        <dbReference type="SAM" id="MobiDB-lite"/>
    </source>
</evidence>
<feature type="compositionally biased region" description="Basic residues" evidence="1">
    <location>
        <begin position="224"/>
        <end position="233"/>
    </location>
</feature>
<dbReference type="Proteomes" id="UP000784294">
    <property type="component" value="Unassembled WGS sequence"/>
</dbReference>
<dbReference type="EMBL" id="CAAALY010013789">
    <property type="protein sequence ID" value="VEL12106.1"/>
    <property type="molecule type" value="Genomic_DNA"/>
</dbReference>
<dbReference type="AlphaFoldDB" id="A0A3S5A536"/>
<keyword evidence="3" id="KW-1185">Reference proteome</keyword>
<feature type="region of interest" description="Disordered" evidence="1">
    <location>
        <begin position="184"/>
        <end position="258"/>
    </location>
</feature>
<comment type="caution">
    <text evidence="2">The sequence shown here is derived from an EMBL/GenBank/DDBJ whole genome shotgun (WGS) entry which is preliminary data.</text>
</comment>
<feature type="compositionally biased region" description="Polar residues" evidence="1">
    <location>
        <begin position="240"/>
        <end position="258"/>
    </location>
</feature>
<evidence type="ECO:0000313" key="2">
    <source>
        <dbReference type="EMBL" id="VEL12106.1"/>
    </source>
</evidence>
<accession>A0A3S5A536</accession>
<sequence length="535" mass="55662">MSARGRATSALALILSGSNERTSRGPLTRSASSTAATSLPGCLSSGSGGLGSDGLSGLSVPLGLTSGPLHRVGPAYYATSHDDMSLLNSAISASIAAAAAAHPLTGSNNMSTLTTSGLGGVGPSGCMFVSEASGFTASAGLLYTSLSSGHSILPGIPASFQLIGDGQYTRKGDKEEGYLEYAANQADFEEDSLSTDEDNNDEDESDGEVSDQAHLRGQSWRRERDRHRLRHPFPKFARGQNENTRFGSASSTTSKLPQPFSTLDAARFTAIPNPSGRERADSQHAISSTGELVEQQAFSSVRIRHSFGSGLSRVDLTSGDGCGDSSICRHRIESGVAGPTPACSSSNTNELTNPVRSIFTHSRIGNSCSCSSSALPTGGSCASQLPVSLACMAPPRVSGANACSASTSARPWTHLTKQQLVYRRLYGLIDHPSVSLVRTRPSSRFFGLGYQLLAPSSPYTLASHYSHTYTTASLNRPGATIVTCPMSSGHTDTLHRRASAGFPTDVLTSTGADPSCGGGLFARRSFTLGGVGHAR</sequence>
<gene>
    <name evidence="2" type="ORF">PXEA_LOCUS5546</name>
</gene>